<evidence type="ECO:0000313" key="2">
    <source>
        <dbReference type="Proteomes" id="UP000287651"/>
    </source>
</evidence>
<dbReference type="Proteomes" id="UP000287651">
    <property type="component" value="Unassembled WGS sequence"/>
</dbReference>
<evidence type="ECO:0000313" key="1">
    <source>
        <dbReference type="EMBL" id="RRT77771.1"/>
    </source>
</evidence>
<name>A0A427ANG9_ENSVE</name>
<protein>
    <submittedName>
        <fullName evidence="1">Uncharacterized protein</fullName>
    </submittedName>
</protein>
<accession>A0A427ANG9</accession>
<organism evidence="1 2">
    <name type="scientific">Ensete ventricosum</name>
    <name type="common">Abyssinian banana</name>
    <name type="synonym">Musa ensete</name>
    <dbReference type="NCBI Taxonomy" id="4639"/>
    <lineage>
        <taxon>Eukaryota</taxon>
        <taxon>Viridiplantae</taxon>
        <taxon>Streptophyta</taxon>
        <taxon>Embryophyta</taxon>
        <taxon>Tracheophyta</taxon>
        <taxon>Spermatophyta</taxon>
        <taxon>Magnoliopsida</taxon>
        <taxon>Liliopsida</taxon>
        <taxon>Zingiberales</taxon>
        <taxon>Musaceae</taxon>
        <taxon>Ensete</taxon>
    </lineage>
</organism>
<gene>
    <name evidence="1" type="ORF">B296_00014155</name>
</gene>
<reference evidence="1 2" key="1">
    <citation type="journal article" date="2014" name="Agronomy (Basel)">
        <title>A Draft Genome Sequence for Ensete ventricosum, the Drought-Tolerant Tree Against Hunger.</title>
        <authorList>
            <person name="Harrison J."/>
            <person name="Moore K.A."/>
            <person name="Paszkiewicz K."/>
            <person name="Jones T."/>
            <person name="Grant M."/>
            <person name="Ambacheew D."/>
            <person name="Muzemil S."/>
            <person name="Studholme D.J."/>
        </authorList>
    </citation>
    <scope>NUCLEOTIDE SEQUENCE [LARGE SCALE GENOMIC DNA]</scope>
</reference>
<dbReference type="EMBL" id="AMZH03001844">
    <property type="protein sequence ID" value="RRT77771.1"/>
    <property type="molecule type" value="Genomic_DNA"/>
</dbReference>
<dbReference type="AlphaFoldDB" id="A0A427ANG9"/>
<sequence>MGGHCCLSFGGRAPLSSGNHPCGRASPLQGPAREAMPASGRPYKELGCGWPLLQAACRQVVTPFTYKHLARGLCVHCKNT</sequence>
<proteinExistence type="predicted"/>
<comment type="caution">
    <text evidence="1">The sequence shown here is derived from an EMBL/GenBank/DDBJ whole genome shotgun (WGS) entry which is preliminary data.</text>
</comment>